<evidence type="ECO:0000256" key="10">
    <source>
        <dbReference type="ARBA" id="ARBA00023180"/>
    </source>
</evidence>
<dbReference type="FunFam" id="2.10.25.140:FF:000001">
    <property type="entry name" value="Delta-like protein"/>
    <property type="match status" value="1"/>
</dbReference>
<evidence type="ECO:0000256" key="14">
    <source>
        <dbReference type="SAM" id="MobiDB-lite"/>
    </source>
</evidence>
<dbReference type="PROSITE" id="PS01186">
    <property type="entry name" value="EGF_2"/>
    <property type="match status" value="5"/>
</dbReference>
<keyword evidence="3 11" id="KW-0245">EGF-like domain</keyword>
<keyword evidence="10" id="KW-0325">Glycoprotein</keyword>
<dbReference type="Gene3D" id="2.10.25.140">
    <property type="match status" value="1"/>
</dbReference>
<evidence type="ECO:0000256" key="15">
    <source>
        <dbReference type="SAM" id="Phobius"/>
    </source>
</evidence>
<dbReference type="EMBL" id="CACVKT020003265">
    <property type="protein sequence ID" value="CAC5382771.1"/>
    <property type="molecule type" value="Genomic_DNA"/>
</dbReference>
<dbReference type="CDD" id="cd00054">
    <property type="entry name" value="EGF_CA"/>
    <property type="match status" value="1"/>
</dbReference>
<evidence type="ECO:0000256" key="13">
    <source>
        <dbReference type="RuleBase" id="RU280815"/>
    </source>
</evidence>
<feature type="region of interest" description="Disordered" evidence="14">
    <location>
        <begin position="559"/>
        <end position="620"/>
    </location>
</feature>
<feature type="domain" description="EGF-like" evidence="16">
    <location>
        <begin position="395"/>
        <end position="431"/>
    </location>
</feature>
<evidence type="ECO:0000256" key="5">
    <source>
        <dbReference type="ARBA" id="ARBA00022729"/>
    </source>
</evidence>
<feature type="disulfide bond" evidence="11">
    <location>
        <begin position="482"/>
        <end position="499"/>
    </location>
</feature>
<comment type="caution">
    <text evidence="11">Lacks conserved residue(s) required for the propagation of feature annotation.</text>
</comment>
<dbReference type="GO" id="GO:0030182">
    <property type="term" value="P:neuron differentiation"/>
    <property type="evidence" value="ECO:0007669"/>
    <property type="project" value="UniProtKB-ARBA"/>
</dbReference>
<dbReference type="PROSITE" id="PS00022">
    <property type="entry name" value="EGF_1"/>
    <property type="match status" value="8"/>
</dbReference>
<dbReference type="GO" id="GO:0035239">
    <property type="term" value="P:tube morphogenesis"/>
    <property type="evidence" value="ECO:0007669"/>
    <property type="project" value="UniProtKB-ARBA"/>
</dbReference>
<keyword evidence="6 13" id="KW-0677">Repeat</keyword>
<evidence type="ECO:0000256" key="4">
    <source>
        <dbReference type="ARBA" id="ARBA00022692"/>
    </source>
</evidence>
<dbReference type="PROSITE" id="PS51051">
    <property type="entry name" value="DSL"/>
    <property type="match status" value="1"/>
</dbReference>
<feature type="domain" description="DSL" evidence="17">
    <location>
        <begin position="172"/>
        <end position="216"/>
    </location>
</feature>
<dbReference type="InterPro" id="IPR000152">
    <property type="entry name" value="EGF-type_Asp/Asn_hydroxyl_site"/>
</dbReference>
<protein>
    <recommendedName>
        <fullName evidence="13">Delta-like protein</fullName>
    </recommendedName>
</protein>
<dbReference type="Pfam" id="PF01414">
    <property type="entry name" value="DSL"/>
    <property type="match status" value="1"/>
</dbReference>
<evidence type="ECO:0000256" key="6">
    <source>
        <dbReference type="ARBA" id="ARBA00022737"/>
    </source>
</evidence>
<feature type="domain" description="EGF-like" evidence="16">
    <location>
        <begin position="357"/>
        <end position="393"/>
    </location>
</feature>
<evidence type="ECO:0000313" key="18">
    <source>
        <dbReference type="EMBL" id="CAC5382771.1"/>
    </source>
</evidence>
<evidence type="ECO:0000256" key="1">
    <source>
        <dbReference type="ARBA" id="ARBA00004479"/>
    </source>
</evidence>
<dbReference type="Pfam" id="PF07657">
    <property type="entry name" value="MNNL"/>
    <property type="match status" value="1"/>
</dbReference>
<dbReference type="PRINTS" id="PR00010">
    <property type="entry name" value="EGFBLOOD"/>
</dbReference>
<dbReference type="InterPro" id="IPR013032">
    <property type="entry name" value="EGF-like_CS"/>
</dbReference>
<feature type="disulfide bond" evidence="12">
    <location>
        <begin position="207"/>
        <end position="216"/>
    </location>
</feature>
<dbReference type="PROSITE" id="PS00010">
    <property type="entry name" value="ASX_HYDROXYL"/>
    <property type="match status" value="1"/>
</dbReference>
<reference evidence="18 19" key="1">
    <citation type="submission" date="2020-06" db="EMBL/GenBank/DDBJ databases">
        <authorList>
            <person name="Li R."/>
            <person name="Bekaert M."/>
        </authorList>
    </citation>
    <scope>NUCLEOTIDE SEQUENCE [LARGE SCALE GENOMIC DNA]</scope>
    <source>
        <strain evidence="19">wild</strain>
    </source>
</reference>
<dbReference type="SMART" id="SM00051">
    <property type="entry name" value="DSL"/>
    <property type="match status" value="1"/>
</dbReference>
<keyword evidence="19" id="KW-1185">Reference proteome</keyword>
<sequence>MDGVITTGLIYISLIIQVFSSGIFEMAILSIYNGNGRRSDGHCCVGSNEYCNDQCRTFVTACLLQHTTKVPELPECIFGNSSTAVLGGNVVLSQTLNDFELSTLMIRFQFSWPAVFTLVVDVRHDNDNHLSQNDSSQLILRSIVSETIYPPSFWYSQTTTGEDKSIQYTYRVICDDNYYGAGCEVFCRSRNDSFGHYVCDQDGTKLCLPGWEGEFCQTAMCWDRCNMSHGFCYEPFQCSCLIGWEGESCDQCIRKPGCINGYCHEPWQCICKGDWTGNDCNIDLNYCHKYDPCERSGTCLPDNQKNFTCECVVGYTGAFCESVICEDRYCQNGGNCSISSIGCECPEKYYGPHCEFRKLTCDETDCMNGGSCIPTQTGTMCNCTKGFTGENCKSDIDECNSSPCKYGGICKDGVDGYICDCRDGYTGNNCDIIMDPCMGITCFHNGTCVASSSDFSGSCLCSQGYTGHRCEIVINPCTDVECQNGAHCTSISSGFGFQCICPAGYNGVYCEIRSDPCQYITCANGGTCKSYTNHYICICDPHYGGKHCTSVLMPADETVSERPGNDIIPVVKNGYTEEDDDDTEEDDEGRQYTEEDDMLNVGSTRKKMTNVGSTRKKMTC</sequence>
<feature type="compositionally biased region" description="Basic residues" evidence="14">
    <location>
        <begin position="604"/>
        <end position="620"/>
    </location>
</feature>
<evidence type="ECO:0000256" key="2">
    <source>
        <dbReference type="ARBA" id="ARBA00022473"/>
    </source>
</evidence>
<dbReference type="GO" id="GO:0048468">
    <property type="term" value="P:cell development"/>
    <property type="evidence" value="ECO:0007669"/>
    <property type="project" value="UniProtKB-ARBA"/>
</dbReference>
<evidence type="ECO:0000256" key="3">
    <source>
        <dbReference type="ARBA" id="ARBA00022536"/>
    </source>
</evidence>
<dbReference type="SUPFAM" id="SSF57196">
    <property type="entry name" value="EGF/Laminin"/>
    <property type="match status" value="7"/>
</dbReference>
<dbReference type="InterPro" id="IPR001774">
    <property type="entry name" value="DSL"/>
</dbReference>
<keyword evidence="5 13" id="KW-0732">Signal</keyword>
<dbReference type="FunFam" id="2.10.25.10:FF:000122">
    <property type="entry name" value="Protein crumbs homolog 2"/>
    <property type="match status" value="1"/>
</dbReference>
<dbReference type="PROSITE" id="PS01187">
    <property type="entry name" value="EGF_CA"/>
    <property type="match status" value="1"/>
</dbReference>
<keyword evidence="2 13" id="KW-0217">Developmental protein</keyword>
<name>A0A6J8BH67_MYTCO</name>
<keyword evidence="4 13" id="KW-0812">Transmembrane</keyword>
<evidence type="ECO:0000256" key="12">
    <source>
        <dbReference type="PROSITE-ProRule" id="PRU00377"/>
    </source>
</evidence>
<feature type="disulfide bond" evidence="11">
    <location>
        <begin position="442"/>
        <end position="459"/>
    </location>
</feature>
<dbReference type="Pfam" id="PF00008">
    <property type="entry name" value="EGF"/>
    <property type="match status" value="3"/>
</dbReference>
<keyword evidence="7 13" id="KW-1133">Transmembrane helix</keyword>
<keyword evidence="8 13" id="KW-0472">Membrane</keyword>
<dbReference type="SMART" id="SM00181">
    <property type="entry name" value="EGF"/>
    <property type="match status" value="10"/>
</dbReference>
<evidence type="ECO:0000259" key="16">
    <source>
        <dbReference type="PROSITE" id="PS50026"/>
    </source>
</evidence>
<dbReference type="PANTHER" id="PTHR24033">
    <property type="entry name" value="EGF-LIKE DOMAIN-CONTAINING PROTEIN"/>
    <property type="match status" value="1"/>
</dbReference>
<dbReference type="AlphaFoldDB" id="A0A6J8BH67"/>
<feature type="disulfide bond" evidence="12">
    <location>
        <begin position="174"/>
        <end position="183"/>
    </location>
</feature>
<gene>
    <name evidence="18" type="ORF">MCOR_18567</name>
</gene>
<comment type="function">
    <text evidence="13">Putative Notch ligand involved in the mediation of Notch signaling.</text>
</comment>
<organism evidence="18 19">
    <name type="scientific">Mytilus coruscus</name>
    <name type="common">Sea mussel</name>
    <dbReference type="NCBI Taxonomy" id="42192"/>
    <lineage>
        <taxon>Eukaryota</taxon>
        <taxon>Metazoa</taxon>
        <taxon>Spiralia</taxon>
        <taxon>Lophotrochozoa</taxon>
        <taxon>Mollusca</taxon>
        <taxon>Bivalvia</taxon>
        <taxon>Autobranchia</taxon>
        <taxon>Pteriomorphia</taxon>
        <taxon>Mytilida</taxon>
        <taxon>Mytiloidea</taxon>
        <taxon>Mytilidae</taxon>
        <taxon>Mytilinae</taxon>
        <taxon>Mytilus</taxon>
    </lineage>
</organism>
<feature type="domain" description="EGF-like" evidence="16">
    <location>
        <begin position="283"/>
        <end position="321"/>
    </location>
</feature>
<feature type="domain" description="EGF-like" evidence="16">
    <location>
        <begin position="322"/>
        <end position="355"/>
    </location>
</feature>
<dbReference type="Gene3D" id="2.10.25.10">
    <property type="entry name" value="Laminin"/>
    <property type="match status" value="8"/>
</dbReference>
<proteinExistence type="predicted"/>
<feature type="disulfide bond" evidence="11">
    <location>
        <begin position="501"/>
        <end position="510"/>
    </location>
</feature>
<evidence type="ECO:0000256" key="8">
    <source>
        <dbReference type="ARBA" id="ARBA00023136"/>
    </source>
</evidence>
<feature type="disulfide bond" evidence="11">
    <location>
        <begin position="311"/>
        <end position="320"/>
    </location>
</feature>
<evidence type="ECO:0000313" key="19">
    <source>
        <dbReference type="Proteomes" id="UP000507470"/>
    </source>
</evidence>
<evidence type="ECO:0000256" key="7">
    <source>
        <dbReference type="ARBA" id="ARBA00022989"/>
    </source>
</evidence>
<dbReference type="GO" id="GO:0016020">
    <property type="term" value="C:membrane"/>
    <property type="evidence" value="ECO:0007669"/>
    <property type="project" value="UniProtKB-SubCell"/>
</dbReference>
<dbReference type="Proteomes" id="UP000507470">
    <property type="component" value="Unassembled WGS sequence"/>
</dbReference>
<dbReference type="GO" id="GO:0005509">
    <property type="term" value="F:calcium ion binding"/>
    <property type="evidence" value="ECO:0007669"/>
    <property type="project" value="InterPro"/>
</dbReference>
<feature type="domain" description="EGF-like" evidence="16">
    <location>
        <begin position="433"/>
        <end position="471"/>
    </location>
</feature>
<feature type="transmembrane region" description="Helical" evidence="15">
    <location>
        <begin position="9"/>
        <end position="32"/>
    </location>
</feature>
<dbReference type="Pfam" id="PF12661">
    <property type="entry name" value="hEGF"/>
    <property type="match status" value="1"/>
</dbReference>
<evidence type="ECO:0000259" key="17">
    <source>
        <dbReference type="PROSITE" id="PS51051"/>
    </source>
</evidence>
<dbReference type="InterPro" id="IPR001881">
    <property type="entry name" value="EGF-like_Ca-bd_dom"/>
</dbReference>
<dbReference type="OrthoDB" id="283575at2759"/>
<dbReference type="InterPro" id="IPR011651">
    <property type="entry name" value="Notch_ligand_N"/>
</dbReference>
<dbReference type="SMART" id="SM00179">
    <property type="entry name" value="EGF_CA"/>
    <property type="match status" value="5"/>
</dbReference>
<evidence type="ECO:0000256" key="11">
    <source>
        <dbReference type="PROSITE-ProRule" id="PRU00076"/>
    </source>
</evidence>
<feature type="disulfide bond" evidence="11">
    <location>
        <begin position="461"/>
        <end position="470"/>
    </location>
</feature>
<feature type="disulfide bond" evidence="11">
    <location>
        <begin position="383"/>
        <end position="392"/>
    </location>
</feature>
<dbReference type="InterPro" id="IPR018097">
    <property type="entry name" value="EGF_Ca-bd_CS"/>
</dbReference>
<accession>A0A6J8BH67</accession>
<feature type="disulfide bond" evidence="11">
    <location>
        <begin position="539"/>
        <end position="548"/>
    </location>
</feature>
<feature type="disulfide bond" evidence="11">
    <location>
        <begin position="345"/>
        <end position="354"/>
    </location>
</feature>
<feature type="compositionally biased region" description="Acidic residues" evidence="14">
    <location>
        <begin position="576"/>
        <end position="598"/>
    </location>
</feature>
<dbReference type="GO" id="GO:0007219">
    <property type="term" value="P:Notch signaling pathway"/>
    <property type="evidence" value="ECO:0007669"/>
    <property type="project" value="InterPro"/>
</dbReference>
<dbReference type="InterPro" id="IPR000742">
    <property type="entry name" value="EGF"/>
</dbReference>
<dbReference type="InterPro" id="IPR051830">
    <property type="entry name" value="NOTCH_homolog"/>
</dbReference>
<dbReference type="PROSITE" id="PS50026">
    <property type="entry name" value="EGF_3"/>
    <property type="match status" value="7"/>
</dbReference>
<feature type="disulfide bond" evidence="12">
    <location>
        <begin position="187"/>
        <end position="199"/>
    </location>
</feature>
<feature type="domain" description="EGF-like" evidence="16">
    <location>
        <begin position="513"/>
        <end position="549"/>
    </location>
</feature>
<feature type="disulfide bond" evidence="11">
    <location>
        <begin position="421"/>
        <end position="430"/>
    </location>
</feature>
<dbReference type="PANTHER" id="PTHR24033:SF151">
    <property type="entry name" value="NOTCH 2"/>
    <property type="match status" value="1"/>
</dbReference>
<feature type="domain" description="EGF-like" evidence="16">
    <location>
        <begin position="473"/>
        <end position="511"/>
    </location>
</feature>
<comment type="subcellular location">
    <subcellularLocation>
        <location evidence="1 13">Membrane</location>
        <topology evidence="1 13">Single-pass type I membrane protein</topology>
    </subcellularLocation>
</comment>
<dbReference type="FunFam" id="2.10.25.10:FF:000018">
    <property type="entry name" value="Delta-like 1"/>
    <property type="match status" value="1"/>
</dbReference>
<dbReference type="Gene3D" id="2.60.40.3510">
    <property type="match status" value="1"/>
</dbReference>
<evidence type="ECO:0000256" key="9">
    <source>
        <dbReference type="ARBA" id="ARBA00023157"/>
    </source>
</evidence>
<dbReference type="GO" id="GO:0030855">
    <property type="term" value="P:epithelial cell differentiation"/>
    <property type="evidence" value="ECO:0007669"/>
    <property type="project" value="UniProtKB-ARBA"/>
</dbReference>
<keyword evidence="9 11" id="KW-1015">Disulfide bond</keyword>